<evidence type="ECO:0000313" key="3">
    <source>
        <dbReference type="Proteomes" id="UP001055167"/>
    </source>
</evidence>
<reference evidence="2" key="2">
    <citation type="submission" date="2021-08" db="EMBL/GenBank/DDBJ databases">
        <authorList>
            <person name="Tani A."/>
            <person name="Ola A."/>
            <person name="Ogura Y."/>
            <person name="Katsura K."/>
            <person name="Hayashi T."/>
        </authorList>
    </citation>
    <scope>NUCLEOTIDE SEQUENCE</scope>
    <source>
        <strain evidence="2">KCTC 52305</strain>
    </source>
</reference>
<dbReference type="InterPro" id="IPR043137">
    <property type="entry name" value="GGT_ssub_C"/>
</dbReference>
<comment type="caution">
    <text evidence="2">The sequence shown here is derived from an EMBL/GenBank/DDBJ whole genome shotgun (WGS) entry which is preliminary data.</text>
</comment>
<evidence type="ECO:0000313" key="2">
    <source>
        <dbReference type="EMBL" id="GJD47911.1"/>
    </source>
</evidence>
<protein>
    <submittedName>
        <fullName evidence="2">Oxamate amidohydrolase proenzyme</fullName>
    </submittedName>
</protein>
<dbReference type="PRINTS" id="PR01210">
    <property type="entry name" value="GGTRANSPTASE"/>
</dbReference>
<dbReference type="InterPro" id="IPR029055">
    <property type="entry name" value="Ntn_hydrolases_N"/>
</dbReference>
<sequence length="532" mass="55839">MPETPVFARAACAAPHHLAAESGRAVLAEGGNAVEAMLAMAATIAVAYPHMNGIGGDGFWLVREPGGRVRAIEACGPAGRLATASRYREKGYDAIPERGPDAALTVAGAVGGWALARTYAAELGGRLPLDLLLGDAIRHARAGVAVSPSEGRYVPKELDTLHDQPGFAPTFLIDGRAPKAGEVRALPALAATLEQLAQAGLDDFYRGDVGREIAADLARVGSPVTRADMEAFRAVPRAPLSLGLAGATLYNCPPPTQGLASLMILGLYERLGTLAPGTTAHTHGLIEATKRAFRVRDAVVTDFDRLRHDPAAFLAPGRLAAEAAAIRMDRASPYPVRPVGDGDTVWMGAIDGDGLAVSYIQSVYWEFGSGVVLPGTGIAWQNRGTSFSLDPGAVNPLEPGRRPFHTLNPALAVMADGRVLSYGSMGGDGQPQFQAQVFTRYAHHRMGVADAVDAPRFLFGRTWGAESMTVKVEDRFDPGSVAALRRMGHEVEELGGPYVDSLGHAGLLVRHPGNGRVEATHDPRSDGGAAGL</sequence>
<accession>A0ABQ4QRH2</accession>
<dbReference type="RefSeq" id="WP_128560223.1">
    <property type="nucleotide sequence ID" value="NZ_BPQH01000002.1"/>
</dbReference>
<name>A0ABQ4QRH2_9HYPH</name>
<dbReference type="Pfam" id="PF01019">
    <property type="entry name" value="G_glu_transpept"/>
    <property type="match status" value="1"/>
</dbReference>
<proteinExistence type="predicted"/>
<dbReference type="PANTHER" id="PTHR43881">
    <property type="entry name" value="GAMMA-GLUTAMYLTRANSPEPTIDASE (AFU_ORTHOLOGUE AFUA_4G13580)"/>
    <property type="match status" value="1"/>
</dbReference>
<dbReference type="InterPro" id="IPR052896">
    <property type="entry name" value="GGT-like_enzyme"/>
</dbReference>
<organism evidence="2 3">
    <name type="scientific">Methylobacterium crusticola</name>
    <dbReference type="NCBI Taxonomy" id="1697972"/>
    <lineage>
        <taxon>Bacteria</taxon>
        <taxon>Pseudomonadati</taxon>
        <taxon>Pseudomonadota</taxon>
        <taxon>Alphaproteobacteria</taxon>
        <taxon>Hyphomicrobiales</taxon>
        <taxon>Methylobacteriaceae</taxon>
        <taxon>Methylobacterium</taxon>
    </lineage>
</organism>
<dbReference type="Gene3D" id="3.60.20.40">
    <property type="match status" value="1"/>
</dbReference>
<dbReference type="InterPro" id="IPR043138">
    <property type="entry name" value="GGT_lsub"/>
</dbReference>
<dbReference type="Proteomes" id="UP001055167">
    <property type="component" value="Unassembled WGS sequence"/>
</dbReference>
<dbReference type="PANTHER" id="PTHR43881:SF5">
    <property type="entry name" value="GAMMA-GLUTAMYLTRANSPEPTIDASE"/>
    <property type="match status" value="1"/>
</dbReference>
<dbReference type="SUPFAM" id="SSF56235">
    <property type="entry name" value="N-terminal nucleophile aminohydrolases (Ntn hydrolases)"/>
    <property type="match status" value="1"/>
</dbReference>
<evidence type="ECO:0000256" key="1">
    <source>
        <dbReference type="SAM" id="MobiDB-lite"/>
    </source>
</evidence>
<feature type="region of interest" description="Disordered" evidence="1">
    <location>
        <begin position="513"/>
        <end position="532"/>
    </location>
</feature>
<reference evidence="2" key="1">
    <citation type="journal article" date="2021" name="Front. Microbiol.">
        <title>Comprehensive Comparative Genomics and Phenotyping of Methylobacterium Species.</title>
        <authorList>
            <person name="Alessa O."/>
            <person name="Ogura Y."/>
            <person name="Fujitani Y."/>
            <person name="Takami H."/>
            <person name="Hayashi T."/>
            <person name="Sahin N."/>
            <person name="Tani A."/>
        </authorList>
    </citation>
    <scope>NUCLEOTIDE SEQUENCE</scope>
    <source>
        <strain evidence="2">KCTC 52305</strain>
    </source>
</reference>
<keyword evidence="3" id="KW-1185">Reference proteome</keyword>
<dbReference type="Gene3D" id="1.10.246.130">
    <property type="match status" value="1"/>
</dbReference>
<dbReference type="EMBL" id="BPQH01000002">
    <property type="protein sequence ID" value="GJD47911.1"/>
    <property type="molecule type" value="Genomic_DNA"/>
</dbReference>
<gene>
    <name evidence="2" type="primary">hpxW</name>
    <name evidence="2" type="ORF">OPKNFCMD_0623</name>
</gene>